<dbReference type="Pfam" id="PF00300">
    <property type="entry name" value="His_Phos_1"/>
    <property type="match status" value="1"/>
</dbReference>
<evidence type="ECO:0000313" key="4">
    <source>
        <dbReference type="Proteomes" id="UP000228561"/>
    </source>
</evidence>
<gene>
    <name evidence="3" type="ORF">COS58_01695</name>
</gene>
<organism evidence="3 4">
    <name type="scientific">Candidatus Tagabacteria bacterium CG03_land_8_20_14_0_80_41_22</name>
    <dbReference type="NCBI Taxonomy" id="1975020"/>
    <lineage>
        <taxon>Bacteria</taxon>
        <taxon>Candidatus Tagaibacteriota</taxon>
    </lineage>
</organism>
<dbReference type="SUPFAM" id="SSF53254">
    <property type="entry name" value="Phosphoglycerate mutase-like"/>
    <property type="match status" value="1"/>
</dbReference>
<evidence type="ECO:0000256" key="2">
    <source>
        <dbReference type="PIRSR" id="PIRSR613078-2"/>
    </source>
</evidence>
<dbReference type="EMBL" id="PEVG01000018">
    <property type="protein sequence ID" value="PIU99579.1"/>
    <property type="molecule type" value="Genomic_DNA"/>
</dbReference>
<dbReference type="GO" id="GO:0016791">
    <property type="term" value="F:phosphatase activity"/>
    <property type="evidence" value="ECO:0007669"/>
    <property type="project" value="TreeGrafter"/>
</dbReference>
<feature type="active site" description="Proton donor/acceptor" evidence="1">
    <location>
        <position position="93"/>
    </location>
</feature>
<proteinExistence type="predicted"/>
<feature type="binding site" evidence="2">
    <location>
        <position position="104"/>
    </location>
    <ligand>
        <name>substrate</name>
    </ligand>
</feature>
<protein>
    <recommendedName>
        <fullName evidence="5">Histidine phosphatase family protein</fullName>
    </recommendedName>
</protein>
<dbReference type="InterPro" id="IPR050275">
    <property type="entry name" value="PGM_Phosphatase"/>
</dbReference>
<comment type="caution">
    <text evidence="3">The sequence shown here is derived from an EMBL/GenBank/DDBJ whole genome shotgun (WGS) entry which is preliminary data.</text>
</comment>
<reference evidence="4" key="1">
    <citation type="submission" date="2017-09" db="EMBL/GenBank/DDBJ databases">
        <title>Depth-based differentiation of microbial function through sediment-hosted aquifers and enrichment of novel symbionts in the deep terrestrial subsurface.</title>
        <authorList>
            <person name="Probst A.J."/>
            <person name="Ladd B."/>
            <person name="Jarett J.K."/>
            <person name="Geller-Mcgrath D.E."/>
            <person name="Sieber C.M.K."/>
            <person name="Emerson J.B."/>
            <person name="Anantharaman K."/>
            <person name="Thomas B.C."/>
            <person name="Malmstrom R."/>
            <person name="Stieglmeier M."/>
            <person name="Klingl A."/>
            <person name="Woyke T."/>
            <person name="Ryan C.M."/>
            <person name="Banfield J.F."/>
        </authorList>
    </citation>
    <scope>NUCLEOTIDE SEQUENCE [LARGE SCALE GENOMIC DNA]</scope>
</reference>
<evidence type="ECO:0000256" key="1">
    <source>
        <dbReference type="PIRSR" id="PIRSR613078-1"/>
    </source>
</evidence>
<dbReference type="SMART" id="SM00855">
    <property type="entry name" value="PGAM"/>
    <property type="match status" value="1"/>
</dbReference>
<dbReference type="Proteomes" id="UP000228561">
    <property type="component" value="Unassembled WGS sequence"/>
</dbReference>
<name>A0A2M7B950_9BACT</name>
<dbReference type="PANTHER" id="PTHR48100">
    <property type="entry name" value="BROAD-SPECIFICITY PHOSPHATASE YOR283W-RELATED"/>
    <property type="match status" value="1"/>
</dbReference>
<evidence type="ECO:0008006" key="5">
    <source>
        <dbReference type="Google" id="ProtNLM"/>
    </source>
</evidence>
<dbReference type="AlphaFoldDB" id="A0A2M7B950"/>
<feature type="active site" description="Tele-phosphohistidine intermediate" evidence="1">
    <location>
        <position position="14"/>
    </location>
</feature>
<evidence type="ECO:0000313" key="3">
    <source>
        <dbReference type="EMBL" id="PIU99579.1"/>
    </source>
</evidence>
<dbReference type="Gene3D" id="3.40.50.1240">
    <property type="entry name" value="Phosphoglycerate mutase-like"/>
    <property type="match status" value="1"/>
</dbReference>
<accession>A0A2M7B950</accession>
<dbReference type="CDD" id="cd07067">
    <property type="entry name" value="HP_PGM_like"/>
    <property type="match status" value="1"/>
</dbReference>
<feature type="binding site" evidence="2">
    <location>
        <position position="67"/>
    </location>
    <ligand>
        <name>substrate</name>
    </ligand>
</feature>
<dbReference type="InterPro" id="IPR013078">
    <property type="entry name" value="His_Pase_superF_clade-1"/>
</dbReference>
<sequence length="231" mass="26650">MADEKVRRLFLCRHGKTEANEKEIWCGGTSDSPLAETGKKQALLLGKALKGYYGFHGKLIISSTRERARETAKIIAGVLRPSPLMMVMENLREIDIGQWDGKSKEEVKKLFPEEYEEWQEGILEPTFRFNGGESMEEVQKRIQKCFRNIQRIWLGNKDKKFQDIIVVAHSGTNVMILSEIISIEMKAYGFRTFKQDNTCVNIIGFREKKDWHPEMQILLVNSTHHLSSMAK</sequence>
<dbReference type="InterPro" id="IPR029033">
    <property type="entry name" value="His_PPase_superfam"/>
</dbReference>
<feature type="binding site" evidence="2">
    <location>
        <begin position="13"/>
        <end position="20"/>
    </location>
    <ligand>
        <name>substrate</name>
    </ligand>
</feature>